<gene>
    <name evidence="11" type="ORF">MNBD_GAMMA16-1995</name>
</gene>
<feature type="region of interest" description="Disordered" evidence="9">
    <location>
        <begin position="288"/>
        <end position="310"/>
    </location>
</feature>
<proteinExistence type="inferred from homology"/>
<evidence type="ECO:0000256" key="2">
    <source>
        <dbReference type="ARBA" id="ARBA00022737"/>
    </source>
</evidence>
<keyword evidence="8" id="KW-0234">DNA repair</keyword>
<keyword evidence="4" id="KW-0227">DNA damage</keyword>
<evidence type="ECO:0000313" key="11">
    <source>
        <dbReference type="EMBL" id="VAW84695.1"/>
    </source>
</evidence>
<dbReference type="FunFam" id="3.40.50.300:FF:000309">
    <property type="entry name" value="ABC transporter ATP-binding protein"/>
    <property type="match status" value="1"/>
</dbReference>
<dbReference type="Gene3D" id="1.10.287.380">
    <property type="entry name" value="Valyl-tRNA synthetase, C-terminal domain"/>
    <property type="match status" value="1"/>
</dbReference>
<dbReference type="InterPro" id="IPR032524">
    <property type="entry name" value="ABC_tran_C"/>
</dbReference>
<evidence type="ECO:0000256" key="8">
    <source>
        <dbReference type="ARBA" id="ARBA00023204"/>
    </source>
</evidence>
<dbReference type="InterPro" id="IPR003593">
    <property type="entry name" value="AAA+_ATPase"/>
</dbReference>
<name>A0A3B0YUQ7_9ZZZZ</name>
<dbReference type="SUPFAM" id="SSF52540">
    <property type="entry name" value="P-loop containing nucleoside triphosphate hydrolases"/>
    <property type="match status" value="2"/>
</dbReference>
<evidence type="ECO:0000259" key="10">
    <source>
        <dbReference type="PROSITE" id="PS50893"/>
    </source>
</evidence>
<evidence type="ECO:0000256" key="6">
    <source>
        <dbReference type="ARBA" id="ARBA00022840"/>
    </source>
</evidence>
<keyword evidence="3" id="KW-0547">Nucleotide-binding</keyword>
<dbReference type="GO" id="GO:0006281">
    <property type="term" value="P:DNA repair"/>
    <property type="evidence" value="ECO:0007669"/>
    <property type="project" value="UniProtKB-KW"/>
</dbReference>
<sequence length="631" mass="71631">MSLITLRAVNVGFGGPAVLQSIDLRIDTRERICLVGRNGEGKSTLMKVLLADLAVDGGEIVTRQGLKVAQLEQEVPDYLAGSVFDVVAQGDEQGKLLVEYFSLNENLEHSKADLQRIEHLYQEIDTHNGWLVQQRIDTILSKLQLSPDNQFNALSGGQKRRVLLARALVVEPDLLLLDEPTNHLDMASITWLEEFLLSYRGTVLFITHDRTLLKKLATRIIELDRGHLTSWPGNYDTYLQGKEAQLDAEEKQNANFDKKLAQEEVWVRQGIKARRTRNEGRVRALQKMRRERQGRREHSRQANIQTQQGSESGKVVIEAKNLNYAYDDQLIIDSFSTLVLRGDKVGLIGPNGAGKSTLLKLFLGQLEPQQGTVRLGTNIEIAFFDQHREQLDKEQSVLDNVSGGRDFITVNGQSKHIIGYLQDFLFSPERARTPVKALSGGERNRLLLAKLFTKPANLLVMDEPTNDLDVETLELLEQLLVDYKGTVLLVSHDRSFLNNVVTSSLVFEGAMGQVNEYVGGYDDWLRQRSRQPIESKSTAKLKPQVEQKTSTKPIVATKKEKKLSYKDQRELDDLPKQIEQLETEQEQINTQMILPDFYQQDHKTVEQINQRLTEVTAALEKRYARWGELDK</sequence>
<dbReference type="PANTHER" id="PTHR42855:SF1">
    <property type="entry name" value="ABC TRANSPORTER DOMAIN-CONTAINING PROTEIN"/>
    <property type="match status" value="1"/>
</dbReference>
<dbReference type="InterPro" id="IPR032781">
    <property type="entry name" value="ABC_tran_Xtn"/>
</dbReference>
<dbReference type="InterPro" id="IPR043686">
    <property type="entry name" value="Uup"/>
</dbReference>
<accession>A0A3B0YUQ7</accession>
<dbReference type="Gene3D" id="3.40.50.300">
    <property type="entry name" value="P-loop containing nucleotide triphosphate hydrolases"/>
    <property type="match status" value="2"/>
</dbReference>
<feature type="region of interest" description="Disordered" evidence="9">
    <location>
        <begin position="532"/>
        <end position="551"/>
    </location>
</feature>
<dbReference type="GO" id="GO:0016887">
    <property type="term" value="F:ATP hydrolysis activity"/>
    <property type="evidence" value="ECO:0007669"/>
    <property type="project" value="InterPro"/>
</dbReference>
<dbReference type="EMBL" id="UOFO01000051">
    <property type="protein sequence ID" value="VAW84695.1"/>
    <property type="molecule type" value="Genomic_DNA"/>
</dbReference>
<keyword evidence="1" id="KW-0963">Cytoplasm</keyword>
<dbReference type="Pfam" id="PF00005">
    <property type="entry name" value="ABC_tran"/>
    <property type="match status" value="2"/>
</dbReference>
<dbReference type="InterPro" id="IPR051309">
    <property type="entry name" value="ABCF_ATPase"/>
</dbReference>
<feature type="domain" description="ABC transporter" evidence="10">
    <location>
        <begin position="317"/>
        <end position="533"/>
    </location>
</feature>
<dbReference type="PANTHER" id="PTHR42855">
    <property type="entry name" value="ABC TRANSPORTER ATP-BINDING SUBUNIT"/>
    <property type="match status" value="1"/>
</dbReference>
<evidence type="ECO:0000256" key="4">
    <source>
        <dbReference type="ARBA" id="ARBA00022763"/>
    </source>
</evidence>
<dbReference type="PROSITE" id="PS00211">
    <property type="entry name" value="ABC_TRANSPORTER_1"/>
    <property type="match status" value="2"/>
</dbReference>
<dbReference type="AlphaFoldDB" id="A0A3B0YUQ7"/>
<keyword evidence="6" id="KW-0067">ATP-binding</keyword>
<evidence type="ECO:0000256" key="3">
    <source>
        <dbReference type="ARBA" id="ARBA00022741"/>
    </source>
</evidence>
<reference evidence="11" key="1">
    <citation type="submission" date="2018-06" db="EMBL/GenBank/DDBJ databases">
        <authorList>
            <person name="Zhirakovskaya E."/>
        </authorList>
    </citation>
    <scope>NUCLEOTIDE SEQUENCE</scope>
</reference>
<evidence type="ECO:0000256" key="9">
    <source>
        <dbReference type="SAM" id="MobiDB-lite"/>
    </source>
</evidence>
<evidence type="ECO:0000256" key="5">
    <source>
        <dbReference type="ARBA" id="ARBA00022801"/>
    </source>
</evidence>
<evidence type="ECO:0000256" key="1">
    <source>
        <dbReference type="ARBA" id="ARBA00022490"/>
    </source>
</evidence>
<dbReference type="InterPro" id="IPR017871">
    <property type="entry name" value="ABC_transporter-like_CS"/>
</dbReference>
<dbReference type="Pfam" id="PF16326">
    <property type="entry name" value="ABC_tran_CTD"/>
    <property type="match status" value="1"/>
</dbReference>
<keyword evidence="2" id="KW-0677">Repeat</keyword>
<dbReference type="InterPro" id="IPR027417">
    <property type="entry name" value="P-loop_NTPase"/>
</dbReference>
<dbReference type="FunFam" id="3.40.50.300:FF:000011">
    <property type="entry name" value="Putative ABC transporter ATP-binding component"/>
    <property type="match status" value="1"/>
</dbReference>
<dbReference type="InterPro" id="IPR003439">
    <property type="entry name" value="ABC_transporter-like_ATP-bd"/>
</dbReference>
<keyword evidence="7" id="KW-0238">DNA-binding</keyword>
<dbReference type="PROSITE" id="PS50893">
    <property type="entry name" value="ABC_TRANSPORTER_2"/>
    <property type="match status" value="2"/>
</dbReference>
<organism evidence="11">
    <name type="scientific">hydrothermal vent metagenome</name>
    <dbReference type="NCBI Taxonomy" id="652676"/>
    <lineage>
        <taxon>unclassified sequences</taxon>
        <taxon>metagenomes</taxon>
        <taxon>ecological metagenomes</taxon>
    </lineage>
</organism>
<dbReference type="GO" id="GO:0003677">
    <property type="term" value="F:DNA binding"/>
    <property type="evidence" value="ECO:0007669"/>
    <property type="project" value="UniProtKB-KW"/>
</dbReference>
<protein>
    <submittedName>
        <fullName evidence="11">Bis-ABC ATPase Uup</fullName>
    </submittedName>
</protein>
<evidence type="ECO:0000256" key="7">
    <source>
        <dbReference type="ARBA" id="ARBA00023125"/>
    </source>
</evidence>
<dbReference type="HAMAP" id="MF_00848">
    <property type="entry name" value="Uup"/>
    <property type="match status" value="1"/>
</dbReference>
<feature type="domain" description="ABC transporter" evidence="10">
    <location>
        <begin position="4"/>
        <end position="250"/>
    </location>
</feature>
<dbReference type="Pfam" id="PF12848">
    <property type="entry name" value="ABC_tran_Xtn"/>
    <property type="match status" value="1"/>
</dbReference>
<dbReference type="InterPro" id="IPR037118">
    <property type="entry name" value="Val-tRNA_synth_C_sf"/>
</dbReference>
<dbReference type="CDD" id="cd03221">
    <property type="entry name" value="ABCF_EF-3"/>
    <property type="match status" value="2"/>
</dbReference>
<dbReference type="GO" id="GO:0005524">
    <property type="term" value="F:ATP binding"/>
    <property type="evidence" value="ECO:0007669"/>
    <property type="project" value="UniProtKB-KW"/>
</dbReference>
<keyword evidence="5" id="KW-0378">Hydrolase</keyword>
<dbReference type="SMART" id="SM00382">
    <property type="entry name" value="AAA"/>
    <property type="match status" value="2"/>
</dbReference>